<dbReference type="PROSITE" id="PS00070">
    <property type="entry name" value="ALDEHYDE_DEHYDR_CYS"/>
    <property type="match status" value="1"/>
</dbReference>
<evidence type="ECO:0000256" key="3">
    <source>
        <dbReference type="ARBA" id="ARBA00023002"/>
    </source>
</evidence>
<name>A0A2A5W8G4_9GAMM</name>
<evidence type="ECO:0000256" key="4">
    <source>
        <dbReference type="PROSITE-ProRule" id="PRU10007"/>
    </source>
</evidence>
<evidence type="ECO:0000256" key="1">
    <source>
        <dbReference type="ARBA" id="ARBA00009986"/>
    </source>
</evidence>
<accession>A0A2A5W8G4</accession>
<dbReference type="InterPro" id="IPR016160">
    <property type="entry name" value="Ald_DH_CS_CYS"/>
</dbReference>
<evidence type="ECO:0000256" key="2">
    <source>
        <dbReference type="ARBA" id="ARBA00022857"/>
    </source>
</evidence>
<comment type="caution">
    <text evidence="7">The sequence shown here is derived from an EMBL/GenBank/DDBJ whole genome shotgun (WGS) entry which is preliminary data.</text>
</comment>
<dbReference type="InterPro" id="IPR029510">
    <property type="entry name" value="Ald_DH_CS_GLU"/>
</dbReference>
<dbReference type="InterPro" id="IPR015590">
    <property type="entry name" value="Aldehyde_DH_dom"/>
</dbReference>
<keyword evidence="2" id="KW-0521">NADP</keyword>
<feature type="domain" description="Aldehyde dehydrogenase" evidence="6">
    <location>
        <begin position="8"/>
        <end position="461"/>
    </location>
</feature>
<dbReference type="SUPFAM" id="SSF53720">
    <property type="entry name" value="ALDH-like"/>
    <property type="match status" value="1"/>
</dbReference>
<evidence type="ECO:0000313" key="8">
    <source>
        <dbReference type="Proteomes" id="UP000219329"/>
    </source>
</evidence>
<dbReference type="EMBL" id="NTJZ01000015">
    <property type="protein sequence ID" value="PDH32583.1"/>
    <property type="molecule type" value="Genomic_DNA"/>
</dbReference>
<dbReference type="PANTHER" id="PTHR11699">
    <property type="entry name" value="ALDEHYDE DEHYDROGENASE-RELATED"/>
    <property type="match status" value="1"/>
</dbReference>
<evidence type="ECO:0000259" key="6">
    <source>
        <dbReference type="Pfam" id="PF00171"/>
    </source>
</evidence>
<dbReference type="AlphaFoldDB" id="A0A2A5W8G4"/>
<sequence>MKKVQNNNYLQCISPIDGSIYVERELMSMRDLEKSVESSRVAQKQWQEVSISERAEICEKAVMYFESKQDQIAEEISWQMGRPIAFSGGEVEGLAQRARHMIGIAEQSLADLVPTPEDGFKRFIRREPLGIVFIIAPWNYPLLTAVNSIVPALMAGNSVLLKPSAQTPLCGEAFVKAFQAAGLPDNVLQCLFLSHKTTEKLVSSRDIDFVCFTGSVAAGQQIEVAAAGTFTGLGLELGGKDPAYVRADANFDYSVTELVDGAFFNSGQSCCGIERIYVHDSLYTQFVEAYIEKVNTLTLSNPIDPSTTLGPVVKTSAADWVRQQIKDAVTLGAKPCIDTTKFHHAAEGTPYIAPEVLIDVDHSMSVMTEESFGPVVGIMSVGSDEQAVHLMNDSDLGLTASLWTQDQSAGEHLGNQLQTGTVFMNRCDYLDPALTWTGIKNTGRGATLSVLGYQQLTQPKSFHLKNV</sequence>
<organism evidence="7 8">
    <name type="scientific">OM182 bacterium MED-G28</name>
    <dbReference type="NCBI Taxonomy" id="1986256"/>
    <lineage>
        <taxon>Bacteria</taxon>
        <taxon>Pseudomonadati</taxon>
        <taxon>Pseudomonadota</taxon>
        <taxon>Gammaproteobacteria</taxon>
        <taxon>OMG group</taxon>
        <taxon>OM182 clade</taxon>
    </lineage>
</organism>
<gene>
    <name evidence="7" type="ORF">CNF02_11750</name>
</gene>
<comment type="similarity">
    <text evidence="1 5">Belongs to the aldehyde dehydrogenase family.</text>
</comment>
<dbReference type="InterPro" id="IPR016161">
    <property type="entry name" value="Ald_DH/histidinol_DH"/>
</dbReference>
<dbReference type="CDD" id="cd07102">
    <property type="entry name" value="ALDH_EDX86601"/>
    <property type="match status" value="1"/>
</dbReference>
<keyword evidence="3 5" id="KW-0560">Oxidoreductase</keyword>
<dbReference type="InterPro" id="IPR016163">
    <property type="entry name" value="Ald_DH_C"/>
</dbReference>
<dbReference type="Proteomes" id="UP000219329">
    <property type="component" value="Unassembled WGS sequence"/>
</dbReference>
<feature type="active site" evidence="4">
    <location>
        <position position="236"/>
    </location>
</feature>
<dbReference type="Pfam" id="PF00171">
    <property type="entry name" value="Aldedh"/>
    <property type="match status" value="1"/>
</dbReference>
<proteinExistence type="inferred from homology"/>
<evidence type="ECO:0000313" key="7">
    <source>
        <dbReference type="EMBL" id="PDH32583.1"/>
    </source>
</evidence>
<protein>
    <submittedName>
        <fullName evidence="7">Aldehyde dehydrogenase</fullName>
    </submittedName>
</protein>
<dbReference type="InterPro" id="IPR016162">
    <property type="entry name" value="Ald_DH_N"/>
</dbReference>
<dbReference type="PROSITE" id="PS00687">
    <property type="entry name" value="ALDEHYDE_DEHYDR_GLU"/>
    <property type="match status" value="1"/>
</dbReference>
<dbReference type="Gene3D" id="3.40.309.10">
    <property type="entry name" value="Aldehyde Dehydrogenase, Chain A, domain 2"/>
    <property type="match status" value="1"/>
</dbReference>
<reference evidence="7 8" key="1">
    <citation type="submission" date="2017-08" db="EMBL/GenBank/DDBJ databases">
        <title>Fine stratification of microbial communities through a metagenomic profile of the photic zone.</title>
        <authorList>
            <person name="Haro-Moreno J.M."/>
            <person name="Lopez-Perez M."/>
            <person name="De La Torre J."/>
            <person name="Picazo A."/>
            <person name="Camacho A."/>
            <person name="Rodriguez-Valera F."/>
        </authorList>
    </citation>
    <scope>NUCLEOTIDE SEQUENCE [LARGE SCALE GENOMIC DNA]</scope>
    <source>
        <strain evidence="7">MED-G28</strain>
    </source>
</reference>
<dbReference type="Gene3D" id="3.40.605.10">
    <property type="entry name" value="Aldehyde Dehydrogenase, Chain A, domain 1"/>
    <property type="match status" value="1"/>
</dbReference>
<dbReference type="FunFam" id="3.40.309.10:FF:000009">
    <property type="entry name" value="Aldehyde dehydrogenase A"/>
    <property type="match status" value="1"/>
</dbReference>
<dbReference type="GO" id="GO:0016620">
    <property type="term" value="F:oxidoreductase activity, acting on the aldehyde or oxo group of donors, NAD or NADP as acceptor"/>
    <property type="evidence" value="ECO:0007669"/>
    <property type="project" value="InterPro"/>
</dbReference>
<evidence type="ECO:0000256" key="5">
    <source>
        <dbReference type="RuleBase" id="RU003345"/>
    </source>
</evidence>
<dbReference type="FunFam" id="3.40.605.10:FF:000012">
    <property type="entry name" value="NAD-dependent succinate-semialdehyde dehydrogenase"/>
    <property type="match status" value="1"/>
</dbReference>